<proteinExistence type="inferred from homology"/>
<dbReference type="RefSeq" id="WP_112711910.1">
    <property type="nucleotide sequence ID" value="NZ_LS483250.1"/>
</dbReference>
<dbReference type="KEGG" id="mya:MORIYA_0199"/>
<feature type="chain" id="PRO_5016372495" evidence="3">
    <location>
        <begin position="25"/>
        <end position="175"/>
    </location>
</feature>
<evidence type="ECO:0000256" key="2">
    <source>
        <dbReference type="ARBA" id="ARBA00022729"/>
    </source>
</evidence>
<reference evidence="5" key="1">
    <citation type="submission" date="2018-05" db="EMBL/GenBank/DDBJ databases">
        <authorList>
            <person name="Cea G.-C."/>
            <person name="William W."/>
        </authorList>
    </citation>
    <scope>NUCLEOTIDE SEQUENCE [LARGE SCALE GENOMIC DNA]</scope>
    <source>
        <strain evidence="5">DB21MT 5</strain>
    </source>
</reference>
<name>A0A330LHQ3_9GAMM</name>
<dbReference type="EMBL" id="LS483250">
    <property type="protein sequence ID" value="SQD76677.1"/>
    <property type="molecule type" value="Genomic_DNA"/>
</dbReference>
<dbReference type="Pfam" id="PF10634">
    <property type="entry name" value="Iron_transport"/>
    <property type="match status" value="1"/>
</dbReference>
<dbReference type="InterPro" id="IPR038482">
    <property type="entry name" value="Tp34-type_sf"/>
</dbReference>
<evidence type="ECO:0000256" key="3">
    <source>
        <dbReference type="SAM" id="SignalP"/>
    </source>
</evidence>
<gene>
    <name evidence="4" type="ORF">MORIYA_0199</name>
</gene>
<dbReference type="AlphaFoldDB" id="A0A330LHQ3"/>
<organism evidence="4 5">
    <name type="scientific">Moritella yayanosii</name>
    <dbReference type="NCBI Taxonomy" id="69539"/>
    <lineage>
        <taxon>Bacteria</taxon>
        <taxon>Pseudomonadati</taxon>
        <taxon>Pseudomonadota</taxon>
        <taxon>Gammaproteobacteria</taxon>
        <taxon>Alteromonadales</taxon>
        <taxon>Moritellaceae</taxon>
        <taxon>Moritella</taxon>
    </lineage>
</organism>
<feature type="signal peptide" evidence="3">
    <location>
        <begin position="1"/>
        <end position="24"/>
    </location>
</feature>
<protein>
    <submittedName>
        <fullName evidence="4">Putative high-affinity Fe2+ transport protein</fullName>
    </submittedName>
</protein>
<accession>A0A330LHQ3</accession>
<keyword evidence="5" id="KW-1185">Reference proteome</keyword>
<evidence type="ECO:0000256" key="1">
    <source>
        <dbReference type="ARBA" id="ARBA00010013"/>
    </source>
</evidence>
<dbReference type="PIRSF" id="PIRSF017018">
    <property type="entry name" value="Tp34"/>
    <property type="match status" value="1"/>
</dbReference>
<keyword evidence="2 3" id="KW-0732">Signal</keyword>
<dbReference type="Gene3D" id="2.60.40.2480">
    <property type="entry name" value="Periplasmic metal-binding protein Tp34-type"/>
    <property type="match status" value="1"/>
</dbReference>
<dbReference type="OrthoDB" id="1495621at2"/>
<evidence type="ECO:0000313" key="4">
    <source>
        <dbReference type="EMBL" id="SQD76677.1"/>
    </source>
</evidence>
<dbReference type="Proteomes" id="UP000250163">
    <property type="component" value="Chromosome MORIYA"/>
</dbReference>
<dbReference type="InterPro" id="IPR018470">
    <property type="entry name" value="Metal-bd_Tp34-typ"/>
</dbReference>
<evidence type="ECO:0000313" key="5">
    <source>
        <dbReference type="Proteomes" id="UP000250163"/>
    </source>
</evidence>
<comment type="similarity">
    <text evidence="1">Belongs to the UPF0423 family.</text>
</comment>
<sequence>MVNTHLIKTIVGGALIVASSQAMAFQEYPAGEPVDMNNMEIAAVYLQPILMEPRGMGLAPSLADIHLEADIHATKGNKNGFGVGQWIPYLTIEYTLTNNDTGKKQTGTFMPMIASDGTHYGANVKMMGIGNYTVVYHIDPPSKAGLYRHTDKETGVGRWWKAFDVKYDFKYVGLK</sequence>